<evidence type="ECO:0000256" key="1">
    <source>
        <dbReference type="ARBA" id="ARBA00008683"/>
    </source>
</evidence>
<comment type="caution">
    <text evidence="7">The sequence shown here is derived from an EMBL/GenBank/DDBJ whole genome shotgun (WGS) entry which is preliminary data.</text>
</comment>
<reference evidence="7" key="2">
    <citation type="journal article" date="2014" name="ISME J.">
        <title>Microbial stratification in low pH oxic and suboxic macroscopic growths along an acid mine drainage.</title>
        <authorList>
            <person name="Mendez-Garcia C."/>
            <person name="Mesa V."/>
            <person name="Sprenger R.R."/>
            <person name="Richter M."/>
            <person name="Diez M.S."/>
            <person name="Solano J."/>
            <person name="Bargiela R."/>
            <person name="Golyshina O.V."/>
            <person name="Manteca A."/>
            <person name="Ramos J.L."/>
            <person name="Gallego J.R."/>
            <person name="Llorente I."/>
            <person name="Martins Dos Santos V.A."/>
            <person name="Jensen O.N."/>
            <person name="Pelaez A.I."/>
            <person name="Sanchez J."/>
            <person name="Ferrer M."/>
        </authorList>
    </citation>
    <scope>NUCLEOTIDE SEQUENCE</scope>
</reference>
<dbReference type="InterPro" id="IPR002142">
    <property type="entry name" value="Peptidase_S49"/>
</dbReference>
<keyword evidence="2" id="KW-0645">Protease</keyword>
<evidence type="ECO:0000256" key="3">
    <source>
        <dbReference type="ARBA" id="ARBA00022801"/>
    </source>
</evidence>
<keyword evidence="5" id="KW-0472">Membrane</keyword>
<dbReference type="PANTHER" id="PTHR42987">
    <property type="entry name" value="PEPTIDASE S49"/>
    <property type="match status" value="1"/>
</dbReference>
<dbReference type="PANTHER" id="PTHR42987:SF8">
    <property type="entry name" value="PROTEINASE"/>
    <property type="match status" value="1"/>
</dbReference>
<feature type="transmembrane region" description="Helical" evidence="5">
    <location>
        <begin position="47"/>
        <end position="68"/>
    </location>
</feature>
<comment type="similarity">
    <text evidence="1">Belongs to the peptidase S49 family.</text>
</comment>
<dbReference type="Gene3D" id="6.20.330.10">
    <property type="match status" value="1"/>
</dbReference>
<keyword evidence="4" id="KW-0720">Serine protease</keyword>
<evidence type="ECO:0000256" key="2">
    <source>
        <dbReference type="ARBA" id="ARBA00022670"/>
    </source>
</evidence>
<dbReference type="CDD" id="cd07023">
    <property type="entry name" value="S49_Sppa_N_C"/>
    <property type="match status" value="1"/>
</dbReference>
<reference evidence="7" key="1">
    <citation type="submission" date="2013-08" db="EMBL/GenBank/DDBJ databases">
        <authorList>
            <person name="Mendez C."/>
            <person name="Richter M."/>
            <person name="Ferrer M."/>
            <person name="Sanchez J."/>
        </authorList>
    </citation>
    <scope>NUCLEOTIDE SEQUENCE</scope>
</reference>
<dbReference type="Gene3D" id="3.90.226.10">
    <property type="entry name" value="2-enoyl-CoA Hydratase, Chain A, domain 1"/>
    <property type="match status" value="1"/>
</dbReference>
<evidence type="ECO:0000313" key="7">
    <source>
        <dbReference type="EMBL" id="EQD67876.1"/>
    </source>
</evidence>
<dbReference type="GO" id="GO:0008236">
    <property type="term" value="F:serine-type peptidase activity"/>
    <property type="evidence" value="ECO:0007669"/>
    <property type="project" value="UniProtKB-KW"/>
</dbReference>
<feature type="domain" description="Peptidase S49" evidence="6">
    <location>
        <begin position="161"/>
        <end position="298"/>
    </location>
</feature>
<proteinExistence type="inferred from homology"/>
<keyword evidence="3" id="KW-0378">Hydrolase</keyword>
<sequence length="343" mass="37274">MTDQQQRDGGQSAPERIAKSLERIEPAVTLALTTLAREHRSAGWWAVIKRTAFAAFFIIGVVIYLYFYGKILGVRPQMVKPTVAVIDIDGGIGPGHLASASNLVPEIDNLCGQREVEAVIVHIDSPGGSPTDAERIGAALDRCKRMPAPKEATAAQRAHPAARPVIAVIDGLGASAAYMIAIHANKIYASRESLVGSIGIVIEGFKFNQLLAKVGVNSYAYTSGPLKAALSPWQADSPAEKALVQQLTNDAFKVFQQDVEARRPHLVLSTPGLWSGRVWLAGQAKQIGLIDGIGILENIEHQQFPTLAVQRFTPQRNLQSILSMRSWVHALRDEAETHEVQMR</sequence>
<dbReference type="InterPro" id="IPR047272">
    <property type="entry name" value="S49_SppA_C"/>
</dbReference>
<keyword evidence="5" id="KW-0812">Transmembrane</keyword>
<accession>T1B4I2</accession>
<evidence type="ECO:0000256" key="5">
    <source>
        <dbReference type="SAM" id="Phobius"/>
    </source>
</evidence>
<organism evidence="7">
    <name type="scientific">mine drainage metagenome</name>
    <dbReference type="NCBI Taxonomy" id="410659"/>
    <lineage>
        <taxon>unclassified sequences</taxon>
        <taxon>metagenomes</taxon>
        <taxon>ecological metagenomes</taxon>
    </lineage>
</organism>
<evidence type="ECO:0000256" key="4">
    <source>
        <dbReference type="ARBA" id="ARBA00022825"/>
    </source>
</evidence>
<evidence type="ECO:0000259" key="6">
    <source>
        <dbReference type="Pfam" id="PF01343"/>
    </source>
</evidence>
<gene>
    <name evidence="7" type="ORF">B1A_07547</name>
</gene>
<dbReference type="EMBL" id="AUZX01005440">
    <property type="protein sequence ID" value="EQD67876.1"/>
    <property type="molecule type" value="Genomic_DNA"/>
</dbReference>
<keyword evidence="5" id="KW-1133">Transmembrane helix</keyword>
<protein>
    <submittedName>
        <fullName evidence="7">Signal peptide peptidase SppA, 36K type</fullName>
    </submittedName>
</protein>
<name>T1B4I2_9ZZZZ</name>
<dbReference type="AlphaFoldDB" id="T1B4I2"/>
<dbReference type="GO" id="GO:0006508">
    <property type="term" value="P:proteolysis"/>
    <property type="evidence" value="ECO:0007669"/>
    <property type="project" value="UniProtKB-KW"/>
</dbReference>
<dbReference type="InterPro" id="IPR029045">
    <property type="entry name" value="ClpP/crotonase-like_dom_sf"/>
</dbReference>
<dbReference type="SUPFAM" id="SSF52096">
    <property type="entry name" value="ClpP/crotonase"/>
    <property type="match status" value="1"/>
</dbReference>
<dbReference type="Pfam" id="PF01343">
    <property type="entry name" value="Peptidase_S49"/>
    <property type="match status" value="1"/>
</dbReference>